<evidence type="ECO:0000313" key="3">
    <source>
        <dbReference type="Proteomes" id="UP001054837"/>
    </source>
</evidence>
<sequence length="185" mass="20980">MRKTKDLEKLAKEARAAAPEQVAKREKPRRSHLRGHLGFSLDMVIKVHVTGKQENGIGSTSDPERSSAHQSQEDFMHALSSPPPPWENISCNLSIPNDSEKRRAGGGICSTVLYYNNYVDSIIHLIVLEESCNQWLIQWQKQLHPVIFPLSFPGVRECTNERGARKGLPQKLLSCQPFRKIETRK</sequence>
<protein>
    <submittedName>
        <fullName evidence="2">Uncharacterized protein</fullName>
    </submittedName>
</protein>
<organism evidence="2 3">
    <name type="scientific">Caerostris darwini</name>
    <dbReference type="NCBI Taxonomy" id="1538125"/>
    <lineage>
        <taxon>Eukaryota</taxon>
        <taxon>Metazoa</taxon>
        <taxon>Ecdysozoa</taxon>
        <taxon>Arthropoda</taxon>
        <taxon>Chelicerata</taxon>
        <taxon>Arachnida</taxon>
        <taxon>Araneae</taxon>
        <taxon>Araneomorphae</taxon>
        <taxon>Entelegynae</taxon>
        <taxon>Araneoidea</taxon>
        <taxon>Araneidae</taxon>
        <taxon>Caerostris</taxon>
    </lineage>
</organism>
<evidence type="ECO:0000313" key="2">
    <source>
        <dbReference type="EMBL" id="GIY12256.1"/>
    </source>
</evidence>
<feature type="region of interest" description="Disordered" evidence="1">
    <location>
        <begin position="1"/>
        <end position="32"/>
    </location>
</feature>
<accession>A0AAV4QTN7</accession>
<dbReference type="AlphaFoldDB" id="A0AAV4QTN7"/>
<gene>
    <name evidence="2" type="ORF">CDAR_389971</name>
</gene>
<proteinExistence type="predicted"/>
<dbReference type="EMBL" id="BPLQ01005009">
    <property type="protein sequence ID" value="GIY12256.1"/>
    <property type="molecule type" value="Genomic_DNA"/>
</dbReference>
<comment type="caution">
    <text evidence="2">The sequence shown here is derived from an EMBL/GenBank/DDBJ whole genome shotgun (WGS) entry which is preliminary data.</text>
</comment>
<reference evidence="2 3" key="1">
    <citation type="submission" date="2021-06" db="EMBL/GenBank/DDBJ databases">
        <title>Caerostris darwini draft genome.</title>
        <authorList>
            <person name="Kono N."/>
            <person name="Arakawa K."/>
        </authorList>
    </citation>
    <scope>NUCLEOTIDE SEQUENCE [LARGE SCALE GENOMIC DNA]</scope>
</reference>
<feature type="region of interest" description="Disordered" evidence="1">
    <location>
        <begin position="53"/>
        <end position="83"/>
    </location>
</feature>
<keyword evidence="3" id="KW-1185">Reference proteome</keyword>
<dbReference type="Proteomes" id="UP001054837">
    <property type="component" value="Unassembled WGS sequence"/>
</dbReference>
<feature type="compositionally biased region" description="Basic and acidic residues" evidence="1">
    <location>
        <begin position="62"/>
        <end position="76"/>
    </location>
</feature>
<feature type="compositionally biased region" description="Basic and acidic residues" evidence="1">
    <location>
        <begin position="1"/>
        <end position="15"/>
    </location>
</feature>
<evidence type="ECO:0000256" key="1">
    <source>
        <dbReference type="SAM" id="MobiDB-lite"/>
    </source>
</evidence>
<name>A0AAV4QTN7_9ARAC</name>